<reference evidence="1 2" key="1">
    <citation type="submission" date="2020-07" db="EMBL/GenBank/DDBJ databases">
        <title>Complete genome and description of Chryseobacterium manosquense strain Marseille-Q2069 sp. nov.</title>
        <authorList>
            <person name="Boxberger M."/>
        </authorList>
    </citation>
    <scope>NUCLEOTIDE SEQUENCE [LARGE SCALE GENOMIC DNA]</scope>
    <source>
        <strain evidence="1 2">Marseille-Q2069</strain>
    </source>
</reference>
<dbReference type="InterPro" id="IPR041662">
    <property type="entry name" value="SusD-like_2"/>
</dbReference>
<evidence type="ECO:0000313" key="2">
    <source>
        <dbReference type="Proteomes" id="UP000516438"/>
    </source>
</evidence>
<sequence length="265" mass="28699">MNTNNDVRRDVYFQKNIHYLAGSVTAVTGNVITFDPATNPPAVAPKVGDNVYVMPNTLVGTISAISGNSFTLSNYSPGSVVPENDLGFGFYYKGGTIGVASSFNANTRVGSFGYVPNTPGIILNYTEVAYYLAEAAARWGIGGDPATNYQTAVTASFVQWGKTTADATAYLANHPYDAGNWKKSIGDQAWVSMYDQALTSWTFFRRLDYPKLAPAANAVVESNNQVPVRLRYPVSEQSTNPTNYEAASTAIGGDLLYTKIFWDKN</sequence>
<dbReference type="Pfam" id="PF12771">
    <property type="entry name" value="SusD-like_2"/>
    <property type="match status" value="1"/>
</dbReference>
<organism evidence="1 2">
    <name type="scientific">Chryseobacterium manosquense</name>
    <dbReference type="NCBI Taxonomy" id="2754694"/>
    <lineage>
        <taxon>Bacteria</taxon>
        <taxon>Pseudomonadati</taxon>
        <taxon>Bacteroidota</taxon>
        <taxon>Flavobacteriia</taxon>
        <taxon>Flavobacteriales</taxon>
        <taxon>Weeksellaceae</taxon>
        <taxon>Chryseobacterium group</taxon>
        <taxon>Chryseobacterium</taxon>
    </lineage>
</organism>
<keyword evidence="1" id="KW-0449">Lipoprotein</keyword>
<accession>A0A7H1E0L8</accession>
<name>A0A7H1E0L8_9FLAO</name>
<keyword evidence="2" id="KW-1185">Reference proteome</keyword>
<dbReference type="Proteomes" id="UP000516438">
    <property type="component" value="Chromosome"/>
</dbReference>
<protein>
    <submittedName>
        <fullName evidence="1">SusD/RagB family nutrient-binding outer membrane lipoprotein</fullName>
    </submittedName>
</protein>
<proteinExistence type="predicted"/>
<dbReference type="SUPFAM" id="SSF48452">
    <property type="entry name" value="TPR-like"/>
    <property type="match status" value="1"/>
</dbReference>
<dbReference type="KEGG" id="cmaq:H0S70_12520"/>
<evidence type="ECO:0000313" key="1">
    <source>
        <dbReference type="EMBL" id="QNS42776.1"/>
    </source>
</evidence>
<dbReference type="Gene3D" id="1.25.40.390">
    <property type="match status" value="1"/>
</dbReference>
<dbReference type="AlphaFoldDB" id="A0A7H1E0L8"/>
<gene>
    <name evidence="1" type="ORF">H0S70_12520</name>
</gene>
<dbReference type="InterPro" id="IPR011990">
    <property type="entry name" value="TPR-like_helical_dom_sf"/>
</dbReference>
<dbReference type="EMBL" id="CP060203">
    <property type="protein sequence ID" value="QNS42776.1"/>
    <property type="molecule type" value="Genomic_DNA"/>
</dbReference>